<comment type="subcellular location">
    <subcellularLocation>
        <location evidence="1">Endomembrane system</location>
        <topology evidence="1">Multi-pass membrane protein</topology>
    </subcellularLocation>
</comment>
<feature type="compositionally biased region" description="Low complexity" evidence="5">
    <location>
        <begin position="392"/>
        <end position="405"/>
    </location>
</feature>
<dbReference type="Proteomes" id="UP001412239">
    <property type="component" value="Unassembled WGS sequence"/>
</dbReference>
<accession>A0A292PP71</accession>
<dbReference type="Pfam" id="PF10332">
    <property type="entry name" value="DUF2418"/>
    <property type="match status" value="1"/>
</dbReference>
<evidence type="ECO:0000313" key="8">
    <source>
        <dbReference type="Proteomes" id="UP001412239"/>
    </source>
</evidence>
<protein>
    <recommendedName>
        <fullName evidence="9">Meiotically up-regulated gene 154 protein</fullName>
    </recommendedName>
</protein>
<feature type="compositionally biased region" description="Polar residues" evidence="5">
    <location>
        <begin position="358"/>
        <end position="368"/>
    </location>
</feature>
<proteinExistence type="predicted"/>
<sequence length="532" mass="57834">MPPQRLVRRQPLAERLSSLVNPFDLFLAFSIWLESHDWDNLQNTIKNPLGLALNVLCLISCANSNGAYRRSGADDVLRRPAGGYSGGISSGGGGAGWGSGLSYFVCVSPMSETASVGMAHGEMISCLPLYGQGYSSSNSLFYRQFWVLSWVLAAGSVFNAVYCFSRKRRYRLFESNIEIEPTTPSARRVPVDSSPTATSPLRLFGNIMESFASTPESRSRPDETRHVWEVSVWDPTPLSLRLFAIFSPVHVLIYFLALPVATSNTTFSSPGFANFPTPLATNTVGTILMMLATQLALSAQLIYTQVSFTQQAKDTALIHKEVLHEYDQKFVHPRLNVLRRDVAVQTASRESGEGASVSFFTPNPNGQGFRTAPNPNYADLTIRDRAGSMRHTPSTPTGSPFSPMPVKGSMRQPQFGPVRRSTSTSTSMNDSGSFGTDIDEDYNNGDDDATIASTTTGRAEGRYGSGTPRMPRSSNIGMHGLVNMSMENSRNISPSKMNSPLRRGYAARGSSYAGSLGTPLGSSVRRSANNGY</sequence>
<dbReference type="PANTHER" id="PTHR28293:SF1">
    <property type="entry name" value="NUCLEAR RIM PROTEIN 1"/>
    <property type="match status" value="1"/>
</dbReference>
<dbReference type="GO" id="GO:0012505">
    <property type="term" value="C:endomembrane system"/>
    <property type="evidence" value="ECO:0007669"/>
    <property type="project" value="UniProtKB-SubCell"/>
</dbReference>
<reference evidence="7" key="1">
    <citation type="submission" date="2015-10" db="EMBL/GenBank/DDBJ databases">
        <authorList>
            <person name="Regsiter A."/>
            <person name="william w."/>
        </authorList>
    </citation>
    <scope>NUCLEOTIDE SEQUENCE</scope>
    <source>
        <strain evidence="7">Montdore</strain>
    </source>
</reference>
<evidence type="ECO:0000256" key="2">
    <source>
        <dbReference type="ARBA" id="ARBA00022692"/>
    </source>
</evidence>
<dbReference type="AlphaFoldDB" id="A0A292PP71"/>
<evidence type="ECO:0000313" key="7">
    <source>
        <dbReference type="EMBL" id="CUS08408.1"/>
    </source>
</evidence>
<dbReference type="InterPro" id="IPR018819">
    <property type="entry name" value="Nur1/Mug154"/>
</dbReference>
<evidence type="ECO:0008006" key="9">
    <source>
        <dbReference type="Google" id="ProtNLM"/>
    </source>
</evidence>
<evidence type="ECO:0000256" key="5">
    <source>
        <dbReference type="SAM" id="MobiDB-lite"/>
    </source>
</evidence>
<feature type="transmembrane region" description="Helical" evidence="6">
    <location>
        <begin position="145"/>
        <end position="164"/>
    </location>
</feature>
<feature type="compositionally biased region" description="Polar residues" evidence="5">
    <location>
        <begin position="520"/>
        <end position="532"/>
    </location>
</feature>
<keyword evidence="4 6" id="KW-0472">Membrane</keyword>
<feature type="transmembrane region" description="Helical" evidence="6">
    <location>
        <begin position="242"/>
        <end position="262"/>
    </location>
</feature>
<name>A0A292PP71_9PEZI</name>
<evidence type="ECO:0000256" key="1">
    <source>
        <dbReference type="ARBA" id="ARBA00004127"/>
    </source>
</evidence>
<feature type="compositionally biased region" description="Acidic residues" evidence="5">
    <location>
        <begin position="437"/>
        <end position="449"/>
    </location>
</feature>
<dbReference type="GO" id="GO:0043007">
    <property type="term" value="P:maintenance of rDNA"/>
    <property type="evidence" value="ECO:0007669"/>
    <property type="project" value="TreeGrafter"/>
</dbReference>
<evidence type="ECO:0000256" key="4">
    <source>
        <dbReference type="ARBA" id="ARBA00023136"/>
    </source>
</evidence>
<dbReference type="EMBL" id="LN891133">
    <property type="protein sequence ID" value="CUS08408.1"/>
    <property type="molecule type" value="Genomic_DNA"/>
</dbReference>
<keyword evidence="3 6" id="KW-1133">Transmembrane helix</keyword>
<evidence type="ECO:0000256" key="6">
    <source>
        <dbReference type="SAM" id="Phobius"/>
    </source>
</evidence>
<keyword evidence="8" id="KW-1185">Reference proteome</keyword>
<organism evidence="7 8">
    <name type="scientific">Tuber aestivum</name>
    <name type="common">summer truffle</name>
    <dbReference type="NCBI Taxonomy" id="59557"/>
    <lineage>
        <taxon>Eukaryota</taxon>
        <taxon>Fungi</taxon>
        <taxon>Dikarya</taxon>
        <taxon>Ascomycota</taxon>
        <taxon>Pezizomycotina</taxon>
        <taxon>Pezizomycetes</taxon>
        <taxon>Pezizales</taxon>
        <taxon>Tuberaceae</taxon>
        <taxon>Tuber</taxon>
    </lineage>
</organism>
<keyword evidence="2 6" id="KW-0812">Transmembrane</keyword>
<feature type="compositionally biased region" description="Polar residues" evidence="5">
    <location>
        <begin position="485"/>
        <end position="498"/>
    </location>
</feature>
<feature type="transmembrane region" description="Helical" evidence="6">
    <location>
        <begin position="282"/>
        <end position="303"/>
    </location>
</feature>
<feature type="region of interest" description="Disordered" evidence="5">
    <location>
        <begin position="354"/>
        <end position="532"/>
    </location>
</feature>
<feature type="compositionally biased region" description="Polar residues" evidence="5">
    <location>
        <begin position="420"/>
        <end position="434"/>
    </location>
</feature>
<dbReference type="GO" id="GO:0007096">
    <property type="term" value="P:regulation of exit from mitosis"/>
    <property type="evidence" value="ECO:0007669"/>
    <property type="project" value="TreeGrafter"/>
</dbReference>
<gene>
    <name evidence="7" type="ORF">GSTUAT00007484001</name>
</gene>
<dbReference type="PANTHER" id="PTHR28293">
    <property type="entry name" value="NUCLEAR RIM PROTEIN 1"/>
    <property type="match status" value="1"/>
</dbReference>
<evidence type="ECO:0000256" key="3">
    <source>
        <dbReference type="ARBA" id="ARBA00022989"/>
    </source>
</evidence>